<feature type="transmembrane region" description="Helical" evidence="5">
    <location>
        <begin position="254"/>
        <end position="271"/>
    </location>
</feature>
<dbReference type="SUPFAM" id="SSF103473">
    <property type="entry name" value="MFS general substrate transporter"/>
    <property type="match status" value="1"/>
</dbReference>
<evidence type="ECO:0000313" key="10">
    <source>
        <dbReference type="Proteomes" id="UP001212008"/>
    </source>
</evidence>
<feature type="transmembrane region" description="Helical" evidence="5">
    <location>
        <begin position="194"/>
        <end position="213"/>
    </location>
</feature>
<keyword evidence="4 5" id="KW-0472">Membrane</keyword>
<evidence type="ECO:0000313" key="9">
    <source>
        <dbReference type="Proteomes" id="UP000216789"/>
    </source>
</evidence>
<dbReference type="InterPro" id="IPR011701">
    <property type="entry name" value="MFS"/>
</dbReference>
<evidence type="ECO:0000256" key="4">
    <source>
        <dbReference type="ARBA" id="ARBA00023136"/>
    </source>
</evidence>
<gene>
    <name evidence="8" type="ORF">BPS1E_0793</name>
    <name evidence="7" type="ORF">PMN70_08860</name>
</gene>
<keyword evidence="3 5" id="KW-1133">Transmembrane helix</keyword>
<comment type="subcellular location">
    <subcellularLocation>
        <location evidence="1">Cell membrane</location>
        <topology evidence="1">Multi-pass membrane protein</topology>
    </subcellularLocation>
</comment>
<feature type="domain" description="Major facilitator superfamily (MFS) profile" evidence="6">
    <location>
        <begin position="29"/>
        <end position="438"/>
    </location>
</feature>
<evidence type="ECO:0000256" key="2">
    <source>
        <dbReference type="ARBA" id="ARBA00022692"/>
    </source>
</evidence>
<accession>A0A139B641</accession>
<feature type="transmembrane region" description="Helical" evidence="5">
    <location>
        <begin position="291"/>
        <end position="312"/>
    </location>
</feature>
<comment type="caution">
    <text evidence="8">The sequence shown here is derived from an EMBL/GenBank/DDBJ whole genome shotgun (WGS) entry which is preliminary data.</text>
</comment>
<feature type="transmembrane region" description="Helical" evidence="5">
    <location>
        <begin position="165"/>
        <end position="188"/>
    </location>
</feature>
<dbReference type="EMBL" id="JAQKRA010000008">
    <property type="protein sequence ID" value="MDB6492291.1"/>
    <property type="molecule type" value="Genomic_DNA"/>
</dbReference>
<proteinExistence type="predicted"/>
<organism evidence="8 9">
    <name type="scientific">Bifidobacterium pseudocatenulatum</name>
    <dbReference type="NCBI Taxonomy" id="28026"/>
    <lineage>
        <taxon>Bacteria</taxon>
        <taxon>Bacillati</taxon>
        <taxon>Actinomycetota</taxon>
        <taxon>Actinomycetes</taxon>
        <taxon>Bifidobacteriales</taxon>
        <taxon>Bifidobacteriaceae</taxon>
        <taxon>Bifidobacterium</taxon>
    </lineage>
</organism>
<dbReference type="Proteomes" id="UP000216789">
    <property type="component" value="Unassembled WGS sequence"/>
</dbReference>
<dbReference type="Pfam" id="PF07690">
    <property type="entry name" value="MFS_1"/>
    <property type="match status" value="1"/>
</dbReference>
<reference evidence="7 10" key="2">
    <citation type="submission" date="2023-01" db="EMBL/GenBank/DDBJ databases">
        <title>Human gut microbiome strain richness.</title>
        <authorList>
            <person name="Chen-Liaw A."/>
        </authorList>
    </citation>
    <scope>NUCLEOTIDE SEQUENCE [LARGE SCALE GENOMIC DNA]</scope>
    <source>
        <strain evidence="7 10">RTP21311st1_C8_RTP21311_201001</strain>
    </source>
</reference>
<protein>
    <submittedName>
        <fullName evidence="7 8">Transporter</fullName>
    </submittedName>
</protein>
<feature type="transmembrane region" description="Helical" evidence="5">
    <location>
        <begin position="128"/>
        <end position="153"/>
    </location>
</feature>
<dbReference type="PROSITE" id="PS50850">
    <property type="entry name" value="MFS"/>
    <property type="match status" value="1"/>
</dbReference>
<keyword evidence="2 5" id="KW-0812">Transmembrane</keyword>
<name>A0A139B641_BIFPS</name>
<dbReference type="EMBL" id="MNLB01000003">
    <property type="protein sequence ID" value="PAC73704.1"/>
    <property type="molecule type" value="Genomic_DNA"/>
</dbReference>
<reference evidence="8 9" key="1">
    <citation type="journal article" date="2017" name="ISME J.">
        <title>Unveiling bifidobacterial biogeography across the mammalian branch of the tree of life.</title>
        <authorList>
            <person name="Milani C."/>
            <person name="Mangifesta M."/>
            <person name="Mancabelli L."/>
            <person name="Lugli G.A."/>
            <person name="James K."/>
            <person name="Duranti S."/>
            <person name="Turroni F."/>
            <person name="Ferrario C."/>
            <person name="Ossiprandi M.C."/>
            <person name="van Sinderen D."/>
            <person name="Ventura M."/>
        </authorList>
    </citation>
    <scope>NUCLEOTIDE SEQUENCE [LARGE SCALE GENOMIC DNA]</scope>
    <source>
        <strain evidence="8 9">1E</strain>
    </source>
</reference>
<dbReference type="RefSeq" id="WP_065435237.1">
    <property type="nucleotide sequence ID" value="NZ_BCXY01000022.1"/>
</dbReference>
<dbReference type="Proteomes" id="UP001212008">
    <property type="component" value="Unassembled WGS sequence"/>
</dbReference>
<dbReference type="PANTHER" id="PTHR23528">
    <property type="match status" value="1"/>
</dbReference>
<dbReference type="PANTHER" id="PTHR23528:SF1">
    <property type="entry name" value="MAJOR FACILITATOR SUPERFAMILY (MFS) PROFILE DOMAIN-CONTAINING PROTEIN"/>
    <property type="match status" value="1"/>
</dbReference>
<dbReference type="GO" id="GO:0022857">
    <property type="term" value="F:transmembrane transporter activity"/>
    <property type="evidence" value="ECO:0007669"/>
    <property type="project" value="InterPro"/>
</dbReference>
<feature type="transmembrane region" description="Helical" evidence="5">
    <location>
        <begin position="415"/>
        <end position="434"/>
    </location>
</feature>
<evidence type="ECO:0000256" key="1">
    <source>
        <dbReference type="ARBA" id="ARBA00004651"/>
    </source>
</evidence>
<evidence type="ECO:0000313" key="8">
    <source>
        <dbReference type="EMBL" id="PAC73704.1"/>
    </source>
</evidence>
<dbReference type="InterPro" id="IPR036259">
    <property type="entry name" value="MFS_trans_sf"/>
</dbReference>
<dbReference type="GO" id="GO:0005886">
    <property type="term" value="C:plasma membrane"/>
    <property type="evidence" value="ECO:0007669"/>
    <property type="project" value="UniProtKB-SubCell"/>
</dbReference>
<sequence>MTANASREPSTAVLSDIAPDSGRKLTSTEKWRFGVGFVLFSLIWMVAGTSGSAVLLPQRFTELNIGVPEVILGTMNSVGCVFALFSNVIFGALSDITRSRFGKRTPWIVAGGLITAAGYVLAFSSAQLVGIVAGWCIVQVGVNMMIAPAVAVLSDRIPENVRGTFSAFYGGAQIVGSSAGTFLGSKFIENMGTGFAIGAALFAVTGIVTVLIWPRERSSAASVASVESSDATAKLDVKQLLRSFIPPTKNCRDFYLALMGRLLLILGWNMISGYQLYILQKYCGLSVKDSAATISTMSVISMVVLIVTSMVSGPLSDRLQRRKVIVAIGSVIIAIGVAIPCFMPNALGMMLFAGIGGAGYGIYIAVDQALNVDVLPSQEEAGKDLGILNLANTVGQVLAPVVVGAIVLATGSYAALFPIAVVAVLLGAVFIMLIRRVK</sequence>
<feature type="transmembrane region" description="Helical" evidence="5">
    <location>
        <begin position="33"/>
        <end position="58"/>
    </location>
</feature>
<evidence type="ECO:0000256" key="3">
    <source>
        <dbReference type="ARBA" id="ARBA00022989"/>
    </source>
</evidence>
<dbReference type="InterPro" id="IPR020846">
    <property type="entry name" value="MFS_dom"/>
</dbReference>
<feature type="transmembrane region" description="Helical" evidence="5">
    <location>
        <begin position="70"/>
        <end position="93"/>
    </location>
</feature>
<dbReference type="CDD" id="cd06174">
    <property type="entry name" value="MFS"/>
    <property type="match status" value="1"/>
</dbReference>
<evidence type="ECO:0000259" key="6">
    <source>
        <dbReference type="PROSITE" id="PS50850"/>
    </source>
</evidence>
<evidence type="ECO:0000256" key="5">
    <source>
        <dbReference type="SAM" id="Phobius"/>
    </source>
</evidence>
<feature type="transmembrane region" description="Helical" evidence="5">
    <location>
        <begin position="387"/>
        <end position="409"/>
    </location>
</feature>
<feature type="transmembrane region" description="Helical" evidence="5">
    <location>
        <begin position="324"/>
        <end position="343"/>
    </location>
</feature>
<feature type="transmembrane region" description="Helical" evidence="5">
    <location>
        <begin position="105"/>
        <end position="122"/>
    </location>
</feature>
<dbReference type="Gene3D" id="1.20.1250.20">
    <property type="entry name" value="MFS general substrate transporter like domains"/>
    <property type="match status" value="2"/>
</dbReference>
<dbReference type="AlphaFoldDB" id="A0A139B641"/>
<evidence type="ECO:0000313" key="7">
    <source>
        <dbReference type="EMBL" id="MDB6492291.1"/>
    </source>
</evidence>
<feature type="transmembrane region" description="Helical" evidence="5">
    <location>
        <begin position="349"/>
        <end position="366"/>
    </location>
</feature>